<evidence type="ECO:0000313" key="3">
    <source>
        <dbReference type="Proteomes" id="UP000249123"/>
    </source>
</evidence>
<comment type="caution">
    <text evidence="2">The sequence shown here is derived from an EMBL/GenBank/DDBJ whole genome shotgun (WGS) entry which is preliminary data.</text>
</comment>
<protein>
    <submittedName>
        <fullName evidence="2">Uncharacterized protein</fullName>
    </submittedName>
</protein>
<feature type="region of interest" description="Disordered" evidence="1">
    <location>
        <begin position="65"/>
        <end position="88"/>
    </location>
</feature>
<sequence length="238" mass="25867">MSPDLASLEDRARTLLATLITTICRVGATSMEAAEACLKRVGLAEAMMRRLICLRALQIRLPETSPTRPAFTDGQPFPPPADSAASEAPPCPRFRMIVPPSRQSQEVKPQEAASQDDWLPAALCPRVTLMDESARPGISPAPARLPSPAPQTPLDCLIHRMKALGDAFDRTDVYARRMARWLARQRAAQTGPVKAGPALPLGPVPDMPEDMDPLDRGLYFLLMALDHDVFAPEAPNTS</sequence>
<keyword evidence="3" id="KW-1185">Reference proteome</keyword>
<gene>
    <name evidence="2" type="ORF">HY3_16265</name>
</gene>
<accession>A0A062TPX8</accession>
<dbReference type="OrthoDB" id="9985705at2"/>
<dbReference type="RefSeq" id="WP_034828084.1">
    <property type="nucleotide sequence ID" value="NZ_AWFA01000042.1"/>
</dbReference>
<name>A0A062TPX8_9PROT</name>
<dbReference type="Proteomes" id="UP000249123">
    <property type="component" value="Unassembled WGS sequence"/>
</dbReference>
<evidence type="ECO:0000256" key="1">
    <source>
        <dbReference type="SAM" id="MobiDB-lite"/>
    </source>
</evidence>
<organism evidence="2 3">
    <name type="scientific">Hyphomonas pacifica</name>
    <dbReference type="NCBI Taxonomy" id="1280941"/>
    <lineage>
        <taxon>Bacteria</taxon>
        <taxon>Pseudomonadati</taxon>
        <taxon>Pseudomonadota</taxon>
        <taxon>Alphaproteobacteria</taxon>
        <taxon>Hyphomonadales</taxon>
        <taxon>Hyphomonadaceae</taxon>
        <taxon>Hyphomonas</taxon>
    </lineage>
</organism>
<evidence type="ECO:0000313" key="2">
    <source>
        <dbReference type="EMBL" id="RAN31871.1"/>
    </source>
</evidence>
<dbReference type="EMBL" id="AWFB01000044">
    <property type="protein sequence ID" value="RAN31871.1"/>
    <property type="molecule type" value="Genomic_DNA"/>
</dbReference>
<proteinExistence type="predicted"/>
<dbReference type="AlphaFoldDB" id="A0A062TPX8"/>
<reference evidence="2 3" key="1">
    <citation type="submission" date="2013-04" db="EMBL/GenBank/DDBJ databases">
        <title>Hyphomonas sp. T24B3 Genome Sequencing.</title>
        <authorList>
            <person name="Lai Q."/>
            <person name="Shao Z."/>
        </authorList>
    </citation>
    <scope>NUCLEOTIDE SEQUENCE [LARGE SCALE GENOMIC DNA]</scope>
    <source>
        <strain evidence="2 3">T24B3</strain>
    </source>
</reference>